<feature type="transmembrane region" description="Helical" evidence="2">
    <location>
        <begin position="643"/>
        <end position="662"/>
    </location>
</feature>
<evidence type="ECO:0000256" key="2">
    <source>
        <dbReference type="SAM" id="Phobius"/>
    </source>
</evidence>
<name>A0A927QY17_9ACTN</name>
<dbReference type="EMBL" id="JADBEB010000001">
    <property type="protein sequence ID" value="MBE1486073.1"/>
    <property type="molecule type" value="Genomic_DNA"/>
</dbReference>
<evidence type="ECO:0000313" key="3">
    <source>
        <dbReference type="EMBL" id="MBE1486073.1"/>
    </source>
</evidence>
<dbReference type="InterPro" id="IPR050972">
    <property type="entry name" value="SDr-like"/>
</dbReference>
<dbReference type="Proteomes" id="UP000649753">
    <property type="component" value="Unassembled WGS sequence"/>
</dbReference>
<protein>
    <recommendedName>
        <fullName evidence="5">Glycosyltransferase RgtA/B/C/D-like domain-containing protein</fullName>
    </recommendedName>
</protein>
<feature type="transmembrane region" description="Helical" evidence="2">
    <location>
        <begin position="260"/>
        <end position="280"/>
    </location>
</feature>
<dbReference type="AlphaFoldDB" id="A0A927QY17"/>
<dbReference type="PANTHER" id="PTHR34403">
    <property type="entry name" value="TOL-PAL SYSTEM PROTEIN TOLA"/>
    <property type="match status" value="1"/>
</dbReference>
<proteinExistence type="predicted"/>
<keyword evidence="4" id="KW-1185">Reference proteome</keyword>
<accession>A0A927QY17</accession>
<keyword evidence="2" id="KW-1133">Transmembrane helix</keyword>
<feature type="transmembrane region" description="Helical" evidence="2">
    <location>
        <begin position="575"/>
        <end position="593"/>
    </location>
</feature>
<gene>
    <name evidence="3" type="ORF">H4W31_001711</name>
</gene>
<sequence length="822" mass="88245">MSTDQSNVADGTTESTELRGTAGAGTASAGTSADSATTSGIAETPTEAGTAKAAAAPGTTAEASNAEPGTDPDEKPGTDPDRKSDPDKKTEPGEKTAPDETEPGEKDETEPGEKDETEPGEKDETEPGEKDETEPGEKDETEPGEKAETEPGEKAETEPGEKAETEPGEKAGAEAAEKSEKDAGTPAAETGKSAEKEKSSSPEEKKPEEKKDGKAEEKDGTKAESDKPDKPDDPFTAFAPAPELVPGRLRRIGRGIGRRLVHEWTLAGLGGLALAVLMTWPTLRYPRHTLPQDYWDPTLQAWQVAWSGHILLTKPAQLWQSNSFFPENWTFAFSDTLLGYAPAGMIGQGPEAAILRYNILFVLAHALAVVGAYALVRQLGSGRIGAAVAGVGFAYAPWLLSQAGHLHVISNGGIPLALAMLARGHGWSLRHGYRPERRRSGWAFAGWLVAAWQLSLGFGIGLVFAYVLGLIAAVVLLSWLVRRVMRRPRQPFGFRMLLADFWGGAIFAATGALLAIPYFKVAQEHPNARRTAEELHNYSPPPGGFLTSPTESLVWGDLHERARDGLPGLPETTLLPGYVLLALAIAGLFFSIWTVRQRLLLLAALLGSAVLTMGSRFFGGTYTYLPLFEHLPGWDGLRTPGRLMIWTTLVLGVLAAGSVGAFAERARQISAVERVPPRPGPFLRLVTLLPLLLVLVEGLNVTPHPIVPQQPAAMRVSNGPILVLPSDQKTDQHVMLWSTSRFQDIVNGGSGFTPGRLEEVRKVTANFPDSASIDYLRELGVRTVVVLKDRVAGTPLQTTIDLPVDTLGISREDVGETVVYRL</sequence>
<feature type="compositionally biased region" description="Low complexity" evidence="1">
    <location>
        <begin position="20"/>
        <end position="63"/>
    </location>
</feature>
<evidence type="ECO:0000256" key="1">
    <source>
        <dbReference type="SAM" id="MobiDB-lite"/>
    </source>
</evidence>
<evidence type="ECO:0000313" key="4">
    <source>
        <dbReference type="Proteomes" id="UP000649753"/>
    </source>
</evidence>
<feature type="compositionally biased region" description="Basic and acidic residues" evidence="1">
    <location>
        <begin position="72"/>
        <end position="183"/>
    </location>
</feature>
<feature type="transmembrane region" description="Helical" evidence="2">
    <location>
        <begin position="383"/>
        <end position="400"/>
    </location>
</feature>
<feature type="transmembrane region" description="Helical" evidence="2">
    <location>
        <begin position="600"/>
        <end position="623"/>
    </location>
</feature>
<organism evidence="3 4">
    <name type="scientific">Plantactinospora soyae</name>
    <dbReference type="NCBI Taxonomy" id="1544732"/>
    <lineage>
        <taxon>Bacteria</taxon>
        <taxon>Bacillati</taxon>
        <taxon>Actinomycetota</taxon>
        <taxon>Actinomycetes</taxon>
        <taxon>Micromonosporales</taxon>
        <taxon>Micromonosporaceae</taxon>
        <taxon>Plantactinospora</taxon>
    </lineage>
</organism>
<feature type="transmembrane region" description="Helical" evidence="2">
    <location>
        <begin position="354"/>
        <end position="376"/>
    </location>
</feature>
<feature type="compositionally biased region" description="Basic and acidic residues" evidence="1">
    <location>
        <begin position="192"/>
        <end position="233"/>
    </location>
</feature>
<evidence type="ECO:0008006" key="5">
    <source>
        <dbReference type="Google" id="ProtNLM"/>
    </source>
</evidence>
<feature type="transmembrane region" description="Helical" evidence="2">
    <location>
        <begin position="497"/>
        <end position="519"/>
    </location>
</feature>
<keyword evidence="2" id="KW-0812">Transmembrane</keyword>
<dbReference type="RefSeq" id="WP_225945449.1">
    <property type="nucleotide sequence ID" value="NZ_JADBEB010000001.1"/>
</dbReference>
<reference evidence="3" key="1">
    <citation type="submission" date="2020-10" db="EMBL/GenBank/DDBJ databases">
        <title>Sequencing the genomes of 1000 actinobacteria strains.</title>
        <authorList>
            <person name="Klenk H.-P."/>
        </authorList>
    </citation>
    <scope>NUCLEOTIDE SEQUENCE</scope>
    <source>
        <strain evidence="3">DSM 46832</strain>
    </source>
</reference>
<comment type="caution">
    <text evidence="3">The sequence shown here is derived from an EMBL/GenBank/DDBJ whole genome shotgun (WGS) entry which is preliminary data.</text>
</comment>
<dbReference type="PANTHER" id="PTHR34403:SF8">
    <property type="entry name" value="TOL-PAL SYSTEM PROTEIN TOLA"/>
    <property type="match status" value="1"/>
</dbReference>
<keyword evidence="2" id="KW-0472">Membrane</keyword>
<feature type="region of interest" description="Disordered" evidence="1">
    <location>
        <begin position="1"/>
        <end position="242"/>
    </location>
</feature>
<feature type="compositionally biased region" description="Polar residues" evidence="1">
    <location>
        <begin position="1"/>
        <end position="15"/>
    </location>
</feature>
<feature type="transmembrane region" description="Helical" evidence="2">
    <location>
        <begin position="466"/>
        <end position="485"/>
    </location>
</feature>